<dbReference type="OrthoDB" id="3522203at2759"/>
<gene>
    <name evidence="2" type="ORF">GLAREA_01104</name>
</gene>
<evidence type="ECO:0000256" key="1">
    <source>
        <dbReference type="SAM" id="MobiDB-lite"/>
    </source>
</evidence>
<feature type="compositionally biased region" description="Basic and acidic residues" evidence="1">
    <location>
        <begin position="343"/>
        <end position="354"/>
    </location>
</feature>
<organism evidence="2 3">
    <name type="scientific">Glarea lozoyensis (strain ATCC 20868 / MF5171)</name>
    <dbReference type="NCBI Taxonomy" id="1116229"/>
    <lineage>
        <taxon>Eukaryota</taxon>
        <taxon>Fungi</taxon>
        <taxon>Dikarya</taxon>
        <taxon>Ascomycota</taxon>
        <taxon>Pezizomycotina</taxon>
        <taxon>Leotiomycetes</taxon>
        <taxon>Helotiales</taxon>
        <taxon>Helotiaceae</taxon>
        <taxon>Glarea</taxon>
    </lineage>
</organism>
<evidence type="ECO:0000313" key="2">
    <source>
        <dbReference type="EMBL" id="EPE29944.1"/>
    </source>
</evidence>
<dbReference type="Proteomes" id="UP000016922">
    <property type="component" value="Unassembled WGS sequence"/>
</dbReference>
<protein>
    <submittedName>
        <fullName evidence="2">Uncharacterized protein</fullName>
    </submittedName>
</protein>
<name>S3CYA4_GLAL2</name>
<reference evidence="2 3" key="1">
    <citation type="journal article" date="2013" name="BMC Genomics">
        <title>Genomics-driven discovery of the pneumocandin biosynthetic gene cluster in the fungus Glarea lozoyensis.</title>
        <authorList>
            <person name="Chen L."/>
            <person name="Yue Q."/>
            <person name="Zhang X."/>
            <person name="Xiang M."/>
            <person name="Wang C."/>
            <person name="Li S."/>
            <person name="Che Y."/>
            <person name="Ortiz-Lopez F.J."/>
            <person name="Bills G.F."/>
            <person name="Liu X."/>
            <person name="An Z."/>
        </authorList>
    </citation>
    <scope>NUCLEOTIDE SEQUENCE [LARGE SCALE GENOMIC DNA]</scope>
    <source>
        <strain evidence="3">ATCC 20868 / MF5171</strain>
    </source>
</reference>
<proteinExistence type="predicted"/>
<evidence type="ECO:0000313" key="3">
    <source>
        <dbReference type="Proteomes" id="UP000016922"/>
    </source>
</evidence>
<dbReference type="RefSeq" id="XP_008084053.1">
    <property type="nucleotide sequence ID" value="XM_008085862.1"/>
</dbReference>
<keyword evidence="3" id="KW-1185">Reference proteome</keyword>
<dbReference type="KEGG" id="glz:GLAREA_01104"/>
<feature type="region of interest" description="Disordered" evidence="1">
    <location>
        <begin position="335"/>
        <end position="354"/>
    </location>
</feature>
<sequence>MSIQPDARDRADPDDFKGYLDFDGKEGQGLYSYWNLDTIEHTFAIFRNFKTADGKVAHAPITIPNQDQADQLYRKLKSIIVDACKNQKFRGGAFAEKVKETSALNDIIQFIFWSPVMTKEHRYFFRQSILAIFTQTVSRLKDTVMLGRDGFDDEYLKDYDDTLNEIKEFFQKEKDNPTPIPTDISVKWLEEFGENFTRDYKLALDLNEKGEDGAPFATAVPIRDENGLTIKGWDVDIRELYPVRFDPRKRASYLSTNNSINMGAPSGFDGNKLGWQTTSKPRAPSFISKPVKFGPKFPDVNNTPSLHPPSPEVENGIGWQSVLGDGPEDCETYNKGGKQNRFGGKENLRKMFGK</sequence>
<dbReference type="HOGENOM" id="CLU_783136_0_0_1"/>
<dbReference type="GeneID" id="19460162"/>
<accession>S3CYA4</accession>
<dbReference type="EMBL" id="KE145367">
    <property type="protein sequence ID" value="EPE29944.1"/>
    <property type="molecule type" value="Genomic_DNA"/>
</dbReference>
<dbReference type="AlphaFoldDB" id="S3CYA4"/>